<feature type="region of interest" description="Disordered" evidence="5">
    <location>
        <begin position="1"/>
        <end position="47"/>
    </location>
</feature>
<sequence length="655" mass="71363">MAGKKRCRSGSHSGQASDSPPGPKKGRFCPPEQTVKNQTRKKTSPFKVARYIVLVQSSKPSAVFAAPRPTHANELGNVVDWSTGDEHDGTGVTTAPAVSSKENNGPTACSNSQAITREMPESRGTSPPSPSHPVSSKKNNGSTACSNGQINIASEVLKSPRNSPLSPSYPVSSEKNNESAVCSNSETKTTSEVPKSPGTSPSSLSHEMSPHTPEASTPGKEEASTSSNTPPCRFFQRGFCMFGSDCRYEHQDGIETQSDGKGLKKGIVCRYFLEGRCNRPDCAFDHPEGHNTVTPSSSAPEDGDTQASTPPPKPGAAVVWFEKRVSTTNPGKYRSIGVQTVPVREEDWPERCGGAPGDHHLNYHTRITDHFRGVFNSTTKKEIDMPTPKPGYNKKTCEQDSSFQTSPVEARNKAISSQIIQAKTQALTLSKFAAQNRVEVKAQSDRAKVVHSERLPLPTIRFKPDGSLDVFPEVAYEVTDYALPNLAMKFLEPTGTSKKAQGDGVEKPIPAEVKPTQTEIKLEAKPIVEEVKHIQTEGKSIQTEIEPIRSEIKPTQVEAKPIAEEIKPIQAEVKPKSTEAPHQSQDNVRQSTDQDNSNMDSTVGSQPDRAEYVDMGISCKGAARQKRASKTERRAELEVYKPPAHRRRDNARKHL</sequence>
<dbReference type="AlphaFoldDB" id="A0A9P4QVY7"/>
<feature type="region of interest" description="Disordered" evidence="5">
    <location>
        <begin position="554"/>
        <end position="655"/>
    </location>
</feature>
<dbReference type="SMART" id="SM00356">
    <property type="entry name" value="ZnF_C3H1"/>
    <property type="match status" value="2"/>
</dbReference>
<evidence type="ECO:0000313" key="7">
    <source>
        <dbReference type="EMBL" id="KAF2732535.1"/>
    </source>
</evidence>
<gene>
    <name evidence="7" type="ORF">EJ04DRAFT_525235</name>
</gene>
<dbReference type="InterPro" id="IPR000571">
    <property type="entry name" value="Znf_CCCH"/>
</dbReference>
<dbReference type="GO" id="GO:0008270">
    <property type="term" value="F:zinc ion binding"/>
    <property type="evidence" value="ECO:0007669"/>
    <property type="project" value="UniProtKB-KW"/>
</dbReference>
<feature type="compositionally biased region" description="Polar residues" evidence="5">
    <location>
        <begin position="580"/>
        <end position="605"/>
    </location>
</feature>
<feature type="domain" description="C3H1-type" evidence="6">
    <location>
        <begin position="263"/>
        <end position="289"/>
    </location>
</feature>
<evidence type="ECO:0000259" key="6">
    <source>
        <dbReference type="PROSITE" id="PS50103"/>
    </source>
</evidence>
<organism evidence="7 8">
    <name type="scientific">Polyplosphaeria fusca</name>
    <dbReference type="NCBI Taxonomy" id="682080"/>
    <lineage>
        <taxon>Eukaryota</taxon>
        <taxon>Fungi</taxon>
        <taxon>Dikarya</taxon>
        <taxon>Ascomycota</taxon>
        <taxon>Pezizomycotina</taxon>
        <taxon>Dothideomycetes</taxon>
        <taxon>Pleosporomycetidae</taxon>
        <taxon>Pleosporales</taxon>
        <taxon>Tetraplosphaeriaceae</taxon>
        <taxon>Polyplosphaeria</taxon>
    </lineage>
</organism>
<keyword evidence="3 4" id="KW-0862">Zinc</keyword>
<feature type="region of interest" description="Disordered" evidence="5">
    <location>
        <begin position="288"/>
        <end position="316"/>
    </location>
</feature>
<comment type="caution">
    <text evidence="7">The sequence shown here is derived from an EMBL/GenBank/DDBJ whole genome shotgun (WGS) entry which is preliminary data.</text>
</comment>
<proteinExistence type="predicted"/>
<dbReference type="Gene3D" id="4.10.1000.10">
    <property type="entry name" value="Zinc finger, CCCH-type"/>
    <property type="match status" value="1"/>
</dbReference>
<keyword evidence="8" id="KW-1185">Reference proteome</keyword>
<dbReference type="EMBL" id="ML996175">
    <property type="protein sequence ID" value="KAF2732535.1"/>
    <property type="molecule type" value="Genomic_DNA"/>
</dbReference>
<feature type="compositionally biased region" description="Basic residues" evidence="5">
    <location>
        <begin position="643"/>
        <end position="655"/>
    </location>
</feature>
<feature type="compositionally biased region" description="Basic and acidic residues" evidence="5">
    <location>
        <begin position="629"/>
        <end position="639"/>
    </location>
</feature>
<reference evidence="7" key="1">
    <citation type="journal article" date="2020" name="Stud. Mycol.">
        <title>101 Dothideomycetes genomes: a test case for predicting lifestyles and emergence of pathogens.</title>
        <authorList>
            <person name="Haridas S."/>
            <person name="Albert R."/>
            <person name="Binder M."/>
            <person name="Bloem J."/>
            <person name="Labutti K."/>
            <person name="Salamov A."/>
            <person name="Andreopoulos B."/>
            <person name="Baker S."/>
            <person name="Barry K."/>
            <person name="Bills G."/>
            <person name="Bluhm B."/>
            <person name="Cannon C."/>
            <person name="Castanera R."/>
            <person name="Culley D."/>
            <person name="Daum C."/>
            <person name="Ezra D."/>
            <person name="Gonzalez J."/>
            <person name="Henrissat B."/>
            <person name="Kuo A."/>
            <person name="Liang C."/>
            <person name="Lipzen A."/>
            <person name="Lutzoni F."/>
            <person name="Magnuson J."/>
            <person name="Mondo S."/>
            <person name="Nolan M."/>
            <person name="Ohm R."/>
            <person name="Pangilinan J."/>
            <person name="Park H.-J."/>
            <person name="Ramirez L."/>
            <person name="Alfaro M."/>
            <person name="Sun H."/>
            <person name="Tritt A."/>
            <person name="Yoshinaga Y."/>
            <person name="Zwiers L.-H."/>
            <person name="Turgeon B."/>
            <person name="Goodwin S."/>
            <person name="Spatafora J."/>
            <person name="Crous P."/>
            <person name="Grigoriev I."/>
        </authorList>
    </citation>
    <scope>NUCLEOTIDE SEQUENCE</scope>
    <source>
        <strain evidence="7">CBS 125425</strain>
    </source>
</reference>
<feature type="zinc finger region" description="C3H1-type" evidence="4">
    <location>
        <begin position="226"/>
        <end position="253"/>
    </location>
</feature>
<evidence type="ECO:0000256" key="4">
    <source>
        <dbReference type="PROSITE-ProRule" id="PRU00723"/>
    </source>
</evidence>
<dbReference type="Proteomes" id="UP000799444">
    <property type="component" value="Unassembled WGS sequence"/>
</dbReference>
<feature type="zinc finger region" description="C3H1-type" evidence="4">
    <location>
        <begin position="263"/>
        <end position="289"/>
    </location>
</feature>
<evidence type="ECO:0000256" key="3">
    <source>
        <dbReference type="ARBA" id="ARBA00022833"/>
    </source>
</evidence>
<keyword evidence="2 4" id="KW-0863">Zinc-finger</keyword>
<evidence type="ECO:0000256" key="5">
    <source>
        <dbReference type="SAM" id="MobiDB-lite"/>
    </source>
</evidence>
<accession>A0A9P4QVY7</accession>
<keyword evidence="1 4" id="KW-0479">Metal-binding</keyword>
<evidence type="ECO:0000313" key="8">
    <source>
        <dbReference type="Proteomes" id="UP000799444"/>
    </source>
</evidence>
<evidence type="ECO:0000256" key="2">
    <source>
        <dbReference type="ARBA" id="ARBA00022771"/>
    </source>
</evidence>
<feature type="compositionally biased region" description="Polar residues" evidence="5">
    <location>
        <begin position="160"/>
        <end position="206"/>
    </location>
</feature>
<evidence type="ECO:0000256" key="1">
    <source>
        <dbReference type="ARBA" id="ARBA00022723"/>
    </source>
</evidence>
<dbReference type="PROSITE" id="PS50103">
    <property type="entry name" value="ZF_C3H1"/>
    <property type="match status" value="2"/>
</dbReference>
<feature type="compositionally biased region" description="Polar residues" evidence="5">
    <location>
        <begin position="137"/>
        <end position="152"/>
    </location>
</feature>
<dbReference type="Pfam" id="PF14608">
    <property type="entry name" value="zf-CCCH_2"/>
    <property type="match status" value="1"/>
</dbReference>
<feature type="domain" description="C3H1-type" evidence="6">
    <location>
        <begin position="226"/>
        <end position="253"/>
    </location>
</feature>
<protein>
    <recommendedName>
        <fullName evidence="6">C3H1-type domain-containing protein</fullName>
    </recommendedName>
</protein>
<feature type="compositionally biased region" description="Polar residues" evidence="5">
    <location>
        <begin position="91"/>
        <end position="115"/>
    </location>
</feature>
<feature type="compositionally biased region" description="Basic and acidic residues" evidence="5">
    <location>
        <begin position="561"/>
        <end position="579"/>
    </location>
</feature>
<feature type="region of interest" description="Disordered" evidence="5">
    <location>
        <begin position="65"/>
        <end position="229"/>
    </location>
</feature>
<dbReference type="OrthoDB" id="20729at2759"/>
<dbReference type="Pfam" id="PF00642">
    <property type="entry name" value="zf-CCCH"/>
    <property type="match status" value="1"/>
</dbReference>
<feature type="region of interest" description="Disordered" evidence="5">
    <location>
        <begin position="380"/>
        <end position="399"/>
    </location>
</feature>
<dbReference type="InterPro" id="IPR036855">
    <property type="entry name" value="Znf_CCCH_sf"/>
</dbReference>
<dbReference type="SUPFAM" id="SSF90229">
    <property type="entry name" value="CCCH zinc finger"/>
    <property type="match status" value="1"/>
</dbReference>
<name>A0A9P4QVY7_9PLEO</name>